<dbReference type="HOGENOM" id="CLU_131611_2_0_1"/>
<keyword evidence="6 11" id="KW-0812">Transmembrane</keyword>
<dbReference type="Proteomes" id="UP000054248">
    <property type="component" value="Unassembled WGS sequence"/>
</dbReference>
<dbReference type="EMBL" id="KN822986">
    <property type="protein sequence ID" value="KIO29183.1"/>
    <property type="molecule type" value="Genomic_DNA"/>
</dbReference>
<evidence type="ECO:0000313" key="12">
    <source>
        <dbReference type="EMBL" id="KIO29183.1"/>
    </source>
</evidence>
<evidence type="ECO:0000256" key="11">
    <source>
        <dbReference type="SAM" id="Phobius"/>
    </source>
</evidence>
<evidence type="ECO:0000256" key="2">
    <source>
        <dbReference type="ARBA" id="ARBA00004434"/>
    </source>
</evidence>
<dbReference type="OrthoDB" id="5516033at2759"/>
<dbReference type="GO" id="GO:0033617">
    <property type="term" value="P:mitochondrial respiratory chain complex IV assembly"/>
    <property type="evidence" value="ECO:0007669"/>
    <property type="project" value="TreeGrafter"/>
</dbReference>
<comment type="subcellular location">
    <subcellularLocation>
        <location evidence="2">Mitochondrion inner membrane</location>
        <topology evidence="2">Single-pass membrane protein</topology>
    </subcellularLocation>
</comment>
<protein>
    <recommendedName>
        <fullName evidence="4">Cytochrome c oxidase assembly protein COX16, mitochondrial</fullName>
    </recommendedName>
    <alternativeName>
        <fullName evidence="5">Cytochrome c oxidase assembly protein cox16, mitochondrial</fullName>
    </alternativeName>
</protein>
<dbReference type="STRING" id="1051891.A0A0C3L5S2"/>
<evidence type="ECO:0000256" key="5">
    <source>
        <dbReference type="ARBA" id="ARBA00019222"/>
    </source>
</evidence>
<comment type="function">
    <text evidence="1">Required for the assembly of the mitochondrial respiratory chain complex IV (CIV), also known as cytochrome c oxidase. May participate in merging the COX1 and COX2 assembly lines.</text>
</comment>
<name>A0A0C3L5S2_9AGAM</name>
<dbReference type="AlphaFoldDB" id="A0A0C3L5S2"/>
<sequence length="121" mass="13853">MAVFPSRPYNPNAPSNRINSVLRKYPLLFGGPFIGIIVIASFGLSSFTQTRYDLQKQKTSVMSPEEEKRLEAKRRPVDRREEYFRLSAETTAKEADDWDVVRVPRPSGTAEWGLPPTNPRR</sequence>
<evidence type="ECO:0000256" key="4">
    <source>
        <dbReference type="ARBA" id="ARBA00015368"/>
    </source>
</evidence>
<keyword evidence="7" id="KW-0999">Mitochondrion inner membrane</keyword>
<gene>
    <name evidence="12" type="ORF">M407DRAFT_173046</name>
</gene>
<evidence type="ECO:0000256" key="7">
    <source>
        <dbReference type="ARBA" id="ARBA00022792"/>
    </source>
</evidence>
<accession>A0A0C3L5S2</accession>
<organism evidence="12 13">
    <name type="scientific">Tulasnella calospora MUT 4182</name>
    <dbReference type="NCBI Taxonomy" id="1051891"/>
    <lineage>
        <taxon>Eukaryota</taxon>
        <taxon>Fungi</taxon>
        <taxon>Dikarya</taxon>
        <taxon>Basidiomycota</taxon>
        <taxon>Agaricomycotina</taxon>
        <taxon>Agaricomycetes</taxon>
        <taxon>Cantharellales</taxon>
        <taxon>Tulasnellaceae</taxon>
        <taxon>Tulasnella</taxon>
    </lineage>
</organism>
<evidence type="ECO:0000313" key="13">
    <source>
        <dbReference type="Proteomes" id="UP000054248"/>
    </source>
</evidence>
<feature type="transmembrane region" description="Helical" evidence="11">
    <location>
        <begin position="27"/>
        <end position="48"/>
    </location>
</feature>
<proteinExistence type="inferred from homology"/>
<evidence type="ECO:0000256" key="1">
    <source>
        <dbReference type="ARBA" id="ARBA00002490"/>
    </source>
</evidence>
<dbReference type="PANTHER" id="PTHR17130">
    <property type="entry name" value="MITOCHONDRIAL OUTER MEMBRANE PROTEIN 25"/>
    <property type="match status" value="1"/>
</dbReference>
<reference evidence="13" key="2">
    <citation type="submission" date="2015-01" db="EMBL/GenBank/DDBJ databases">
        <title>Evolutionary Origins and Diversification of the Mycorrhizal Mutualists.</title>
        <authorList>
            <consortium name="DOE Joint Genome Institute"/>
            <consortium name="Mycorrhizal Genomics Consortium"/>
            <person name="Kohler A."/>
            <person name="Kuo A."/>
            <person name="Nagy L.G."/>
            <person name="Floudas D."/>
            <person name="Copeland A."/>
            <person name="Barry K.W."/>
            <person name="Cichocki N."/>
            <person name="Veneault-Fourrey C."/>
            <person name="LaButti K."/>
            <person name="Lindquist E.A."/>
            <person name="Lipzen A."/>
            <person name="Lundell T."/>
            <person name="Morin E."/>
            <person name="Murat C."/>
            <person name="Riley R."/>
            <person name="Ohm R."/>
            <person name="Sun H."/>
            <person name="Tunlid A."/>
            <person name="Henrissat B."/>
            <person name="Grigoriev I.V."/>
            <person name="Hibbett D.S."/>
            <person name="Martin F."/>
        </authorList>
    </citation>
    <scope>NUCLEOTIDE SEQUENCE [LARGE SCALE GENOMIC DNA]</scope>
    <source>
        <strain evidence="13">MUT 4182</strain>
    </source>
</reference>
<keyword evidence="13" id="KW-1185">Reference proteome</keyword>
<dbReference type="GO" id="GO:0005743">
    <property type="term" value="C:mitochondrial inner membrane"/>
    <property type="evidence" value="ECO:0007669"/>
    <property type="project" value="UniProtKB-SubCell"/>
</dbReference>
<evidence type="ECO:0000256" key="9">
    <source>
        <dbReference type="ARBA" id="ARBA00023128"/>
    </source>
</evidence>
<evidence type="ECO:0000256" key="3">
    <source>
        <dbReference type="ARBA" id="ARBA00008370"/>
    </source>
</evidence>
<dbReference type="Pfam" id="PF14138">
    <property type="entry name" value="COX16"/>
    <property type="match status" value="1"/>
</dbReference>
<keyword evidence="10 11" id="KW-0472">Membrane</keyword>
<keyword evidence="8 11" id="KW-1133">Transmembrane helix</keyword>
<dbReference type="PANTHER" id="PTHR17130:SF14">
    <property type="entry name" value="CYTOCHROME C OXIDASE ASSEMBLY PROTEIN COX16 HOMOLOG, MITOCHONDRIAL"/>
    <property type="match status" value="1"/>
</dbReference>
<evidence type="ECO:0000256" key="8">
    <source>
        <dbReference type="ARBA" id="ARBA00022989"/>
    </source>
</evidence>
<reference evidence="12 13" key="1">
    <citation type="submission" date="2014-04" db="EMBL/GenBank/DDBJ databases">
        <authorList>
            <consortium name="DOE Joint Genome Institute"/>
            <person name="Kuo A."/>
            <person name="Girlanda M."/>
            <person name="Perotto S."/>
            <person name="Kohler A."/>
            <person name="Nagy L.G."/>
            <person name="Floudas D."/>
            <person name="Copeland A."/>
            <person name="Barry K.W."/>
            <person name="Cichocki N."/>
            <person name="Veneault-Fourrey C."/>
            <person name="LaButti K."/>
            <person name="Lindquist E.A."/>
            <person name="Lipzen A."/>
            <person name="Lundell T."/>
            <person name="Morin E."/>
            <person name="Murat C."/>
            <person name="Sun H."/>
            <person name="Tunlid A."/>
            <person name="Henrissat B."/>
            <person name="Grigoriev I.V."/>
            <person name="Hibbett D.S."/>
            <person name="Martin F."/>
            <person name="Nordberg H.P."/>
            <person name="Cantor M.N."/>
            <person name="Hua S.X."/>
        </authorList>
    </citation>
    <scope>NUCLEOTIDE SEQUENCE [LARGE SCALE GENOMIC DNA]</scope>
    <source>
        <strain evidence="12 13">MUT 4182</strain>
    </source>
</reference>
<dbReference type="InterPro" id="IPR020164">
    <property type="entry name" value="Cyt_c_Oxase_assmbl_COX16"/>
</dbReference>
<evidence type="ECO:0000256" key="10">
    <source>
        <dbReference type="ARBA" id="ARBA00023136"/>
    </source>
</evidence>
<keyword evidence="9" id="KW-0496">Mitochondrion</keyword>
<comment type="similarity">
    <text evidence="3">Belongs to the COX16 family.</text>
</comment>
<evidence type="ECO:0000256" key="6">
    <source>
        <dbReference type="ARBA" id="ARBA00022692"/>
    </source>
</evidence>